<dbReference type="GO" id="GO:0055085">
    <property type="term" value="P:transmembrane transport"/>
    <property type="evidence" value="ECO:0007669"/>
    <property type="project" value="InterPro"/>
</dbReference>
<evidence type="ECO:0000256" key="1">
    <source>
        <dbReference type="ARBA" id="ARBA00004141"/>
    </source>
</evidence>
<dbReference type="PROSITE" id="PS50920">
    <property type="entry name" value="SOLCAR"/>
    <property type="match status" value="3"/>
</dbReference>
<evidence type="ECO:0000256" key="9">
    <source>
        <dbReference type="RuleBase" id="RU000488"/>
    </source>
</evidence>
<evidence type="ECO:0000256" key="6">
    <source>
        <dbReference type="ARBA" id="ARBA00022989"/>
    </source>
</evidence>
<evidence type="ECO:0000256" key="5">
    <source>
        <dbReference type="ARBA" id="ARBA00022737"/>
    </source>
</evidence>
<dbReference type="SUPFAM" id="SSF103506">
    <property type="entry name" value="Mitochondrial carrier"/>
    <property type="match status" value="1"/>
</dbReference>
<evidence type="ECO:0000256" key="7">
    <source>
        <dbReference type="ARBA" id="ARBA00023136"/>
    </source>
</evidence>
<comment type="subcellular location">
    <subcellularLocation>
        <location evidence="1">Membrane</location>
        <topology evidence="1">Multi-pass membrane protein</topology>
    </subcellularLocation>
</comment>
<dbReference type="Gene3D" id="1.50.40.10">
    <property type="entry name" value="Mitochondrial carrier domain"/>
    <property type="match status" value="2"/>
</dbReference>
<evidence type="ECO:0000256" key="3">
    <source>
        <dbReference type="ARBA" id="ARBA00022448"/>
    </source>
</evidence>
<comment type="similarity">
    <text evidence="2 9">Belongs to the mitochondrial carrier (TC 2.A.29) family.</text>
</comment>
<dbReference type="GO" id="GO:0016020">
    <property type="term" value="C:membrane"/>
    <property type="evidence" value="ECO:0007669"/>
    <property type="project" value="UniProtKB-SubCell"/>
</dbReference>
<reference evidence="10" key="1">
    <citation type="submission" date="2021-01" db="EMBL/GenBank/DDBJ databases">
        <authorList>
            <person name="Corre E."/>
            <person name="Pelletier E."/>
            <person name="Niang G."/>
            <person name="Scheremetjew M."/>
            <person name="Finn R."/>
            <person name="Kale V."/>
            <person name="Holt S."/>
            <person name="Cochrane G."/>
            <person name="Meng A."/>
            <person name="Brown T."/>
            <person name="Cohen L."/>
        </authorList>
    </citation>
    <scope>NUCLEOTIDE SEQUENCE</scope>
    <source>
        <strain evidence="10">MM31A-1</strain>
    </source>
</reference>
<evidence type="ECO:0000313" key="10">
    <source>
        <dbReference type="EMBL" id="CAE0464701.1"/>
    </source>
</evidence>
<feature type="repeat" description="Solcar" evidence="8">
    <location>
        <begin position="186"/>
        <end position="270"/>
    </location>
</feature>
<keyword evidence="7 8" id="KW-0472">Membrane</keyword>
<accession>A0A7S3V944</accession>
<keyword evidence="5" id="KW-0677">Repeat</keyword>
<dbReference type="InterPro" id="IPR023395">
    <property type="entry name" value="MCP_dom_sf"/>
</dbReference>
<dbReference type="InterPro" id="IPR002067">
    <property type="entry name" value="MCP"/>
</dbReference>
<proteinExistence type="inferred from homology"/>
<name>A0A7S3V944_9STRA</name>
<gene>
    <name evidence="10" type="ORF">CDEB00056_LOCUS9542</name>
</gene>
<dbReference type="PANTHER" id="PTHR45667">
    <property type="entry name" value="S-ADENOSYLMETHIONINE MITOCHONDRIAL CARRIER PROTEIN"/>
    <property type="match status" value="1"/>
</dbReference>
<evidence type="ECO:0000256" key="8">
    <source>
        <dbReference type="PROSITE-ProRule" id="PRU00282"/>
    </source>
</evidence>
<feature type="repeat" description="Solcar" evidence="8">
    <location>
        <begin position="289"/>
        <end position="374"/>
    </location>
</feature>
<dbReference type="EMBL" id="HBIO01012288">
    <property type="protein sequence ID" value="CAE0464701.1"/>
    <property type="molecule type" value="Transcribed_RNA"/>
</dbReference>
<keyword evidence="3 9" id="KW-0813">Transport</keyword>
<keyword evidence="6" id="KW-1133">Transmembrane helix</keyword>
<keyword evidence="4 8" id="KW-0812">Transmembrane</keyword>
<dbReference type="InterPro" id="IPR018108">
    <property type="entry name" value="MCP_transmembrane"/>
</dbReference>
<evidence type="ECO:0000256" key="4">
    <source>
        <dbReference type="ARBA" id="ARBA00022692"/>
    </source>
</evidence>
<dbReference type="PRINTS" id="PR00926">
    <property type="entry name" value="MITOCARRIER"/>
</dbReference>
<organism evidence="10">
    <name type="scientific">Chaetoceros debilis</name>
    <dbReference type="NCBI Taxonomy" id="122233"/>
    <lineage>
        <taxon>Eukaryota</taxon>
        <taxon>Sar</taxon>
        <taxon>Stramenopiles</taxon>
        <taxon>Ochrophyta</taxon>
        <taxon>Bacillariophyta</taxon>
        <taxon>Coscinodiscophyceae</taxon>
        <taxon>Chaetocerotophycidae</taxon>
        <taxon>Chaetocerotales</taxon>
        <taxon>Chaetocerotaceae</taxon>
        <taxon>Chaetoceros</taxon>
    </lineage>
</organism>
<dbReference type="Pfam" id="PF00153">
    <property type="entry name" value="Mito_carr"/>
    <property type="match status" value="3"/>
</dbReference>
<evidence type="ECO:0000256" key="2">
    <source>
        <dbReference type="ARBA" id="ARBA00006375"/>
    </source>
</evidence>
<dbReference type="AlphaFoldDB" id="A0A7S3V944"/>
<sequence length="383" mass="41024">MRNIVYRLIPLLCYLLGIFTNVIVVESKASTAPFSRRSSKSLSSQQLIVDASSSSSSSSSSLSSTSRKQSATINGIRNFASSAMAAACSKTLLAPFDTIKTIQQQSLNAASGKALTLKQAANVATSRPGGVLELYAGLGVSAIGAMPSVGLYFGVYSYAKEKIGPFVQNRLGKDEDCVDGLSKAGVRSLTVATSAAIGNTIASFSRVPYEVVKQKLQTGEYSSTFGALKHMCANGGLRSFFPMGGVAIQMYRDIPYAIVTLLTYECLRDHWVNKNEELSLKDGQEAKKVAPWKDMIAGGVAGGMGSFMTNPMDVIKTRLQVNSELYSGNVWVCASRTLEEGGPSAFLRGSVPRLIHKVPANACFFVFYEFFRRVLGAEDVGKA</sequence>
<evidence type="ECO:0008006" key="11">
    <source>
        <dbReference type="Google" id="ProtNLM"/>
    </source>
</evidence>
<protein>
    <recommendedName>
        <fullName evidence="11">Mitochondrial carrier protein</fullName>
    </recommendedName>
</protein>
<feature type="repeat" description="Solcar" evidence="8">
    <location>
        <begin position="73"/>
        <end position="162"/>
    </location>
</feature>